<dbReference type="InterPro" id="IPR011055">
    <property type="entry name" value="Dup_hybrid_motif"/>
</dbReference>
<dbReference type="EMBL" id="JASGBQ010000001">
    <property type="protein sequence ID" value="MDI9241180.1"/>
    <property type="molecule type" value="Genomic_DNA"/>
</dbReference>
<dbReference type="Gene3D" id="2.70.70.10">
    <property type="entry name" value="Glucose Permease (Domain IIA)"/>
    <property type="match status" value="1"/>
</dbReference>
<dbReference type="PANTHER" id="PTHR21666">
    <property type="entry name" value="PEPTIDASE-RELATED"/>
    <property type="match status" value="1"/>
</dbReference>
<organism evidence="4 5">
    <name type="scientific">Fusibacillus kribbianus</name>
    <dbReference type="NCBI Taxonomy" id="3044208"/>
    <lineage>
        <taxon>Bacteria</taxon>
        <taxon>Bacillati</taxon>
        <taxon>Bacillota</taxon>
        <taxon>Clostridia</taxon>
        <taxon>Lachnospirales</taxon>
        <taxon>Lachnospiraceae</taxon>
        <taxon>Fusibacillus</taxon>
    </lineage>
</organism>
<name>A0AAP4EYY9_9FIRM</name>
<feature type="compositionally biased region" description="Acidic residues" evidence="1">
    <location>
        <begin position="106"/>
        <end position="117"/>
    </location>
</feature>
<feature type="domain" description="M23ase beta-sheet core" evidence="3">
    <location>
        <begin position="171"/>
        <end position="265"/>
    </location>
</feature>
<dbReference type="Pfam" id="PF01551">
    <property type="entry name" value="Peptidase_M23"/>
    <property type="match status" value="1"/>
</dbReference>
<dbReference type="GO" id="GO:0004222">
    <property type="term" value="F:metalloendopeptidase activity"/>
    <property type="evidence" value="ECO:0007669"/>
    <property type="project" value="TreeGrafter"/>
</dbReference>
<protein>
    <submittedName>
        <fullName evidence="4">M23 family metallopeptidase</fullName>
        <ecNumber evidence="4">3.4.-.-</ecNumber>
    </submittedName>
</protein>
<dbReference type="AlphaFoldDB" id="A0AAP4EYY9"/>
<feature type="region of interest" description="Disordered" evidence="1">
    <location>
        <begin position="31"/>
        <end position="126"/>
    </location>
</feature>
<feature type="compositionally biased region" description="Basic and acidic residues" evidence="1">
    <location>
        <begin position="31"/>
        <end position="41"/>
    </location>
</feature>
<dbReference type="Proteomes" id="UP001300383">
    <property type="component" value="Unassembled WGS sequence"/>
</dbReference>
<dbReference type="CDD" id="cd12797">
    <property type="entry name" value="M23_peptidase"/>
    <property type="match status" value="1"/>
</dbReference>
<reference evidence="4 5" key="1">
    <citation type="submission" date="2023-05" db="EMBL/GenBank/DDBJ databases">
        <title>[ruminococcus] sp. nov., isolated from a pig farm feces dump.</title>
        <authorList>
            <person name="Chang Y.-H."/>
        </authorList>
    </citation>
    <scope>NUCLEOTIDE SEQUENCE [LARGE SCALE GENOMIC DNA]</scope>
    <source>
        <strain evidence="4 5">YH-rum2234</strain>
    </source>
</reference>
<evidence type="ECO:0000313" key="5">
    <source>
        <dbReference type="Proteomes" id="UP001300383"/>
    </source>
</evidence>
<dbReference type="EC" id="3.4.-.-" evidence="4"/>
<feature type="signal peptide" evidence="2">
    <location>
        <begin position="1"/>
        <end position="22"/>
    </location>
</feature>
<accession>A0AAP4EYY9</accession>
<feature type="compositionally biased region" description="Basic and acidic residues" evidence="1">
    <location>
        <begin position="58"/>
        <end position="87"/>
    </location>
</feature>
<evidence type="ECO:0000256" key="2">
    <source>
        <dbReference type="SAM" id="SignalP"/>
    </source>
</evidence>
<keyword evidence="2" id="KW-0732">Signal</keyword>
<dbReference type="InterPro" id="IPR016047">
    <property type="entry name" value="M23ase_b-sheet_dom"/>
</dbReference>
<proteinExistence type="predicted"/>
<dbReference type="PANTHER" id="PTHR21666:SF270">
    <property type="entry name" value="MUREIN HYDROLASE ACTIVATOR ENVC"/>
    <property type="match status" value="1"/>
</dbReference>
<feature type="chain" id="PRO_5043013612" evidence="2">
    <location>
        <begin position="23"/>
        <end position="270"/>
    </location>
</feature>
<evidence type="ECO:0000313" key="4">
    <source>
        <dbReference type="EMBL" id="MDI9241180.1"/>
    </source>
</evidence>
<keyword evidence="5" id="KW-1185">Reference proteome</keyword>
<comment type="caution">
    <text evidence="4">The sequence shown here is derived from an EMBL/GenBank/DDBJ whole genome shotgun (WGS) entry which is preliminary data.</text>
</comment>
<sequence length="270" mass="28883">MKKKQGLLVMLLGCLVTVSAVAGIIVWQGAGKKDEESRQYVESDGSSEKLLWNDEETTGTKEETETKTQETEEAQARGETGAKREAEGPSQGSGVTETKLHGEAGTDAEEPGGENETETAGREAAAGGVHAVSFDAADKLIWPVEGNIVLDYSMDRTVYFPTLDLYKCNPAVLIQGEAGTPVKAAADGVVKAVGENEELGNYVTMDLGNGYELTYGQLSEETPEPGDFVEAGAYVGSLAEPTKYYVVEGTNLYFQMTKDGEPVDPVDFME</sequence>
<dbReference type="SUPFAM" id="SSF51261">
    <property type="entry name" value="Duplicated hybrid motif"/>
    <property type="match status" value="1"/>
</dbReference>
<keyword evidence="4" id="KW-0378">Hydrolase</keyword>
<dbReference type="RefSeq" id="WP_283229682.1">
    <property type="nucleotide sequence ID" value="NZ_JASGBQ010000001.1"/>
</dbReference>
<gene>
    <name evidence="4" type="ORF">QJ036_01635</name>
</gene>
<evidence type="ECO:0000256" key="1">
    <source>
        <dbReference type="SAM" id="MobiDB-lite"/>
    </source>
</evidence>
<evidence type="ECO:0000259" key="3">
    <source>
        <dbReference type="Pfam" id="PF01551"/>
    </source>
</evidence>
<dbReference type="InterPro" id="IPR050570">
    <property type="entry name" value="Cell_wall_metabolism_enzyme"/>
</dbReference>